<dbReference type="PANTHER" id="PTHR47027:SF20">
    <property type="entry name" value="REVERSE TRANSCRIPTASE-LIKE PROTEIN WITH RNA-DIRECTED DNA POLYMERASE DOMAIN"/>
    <property type="match status" value="1"/>
</dbReference>
<dbReference type="EMBL" id="JARK01001381">
    <property type="protein sequence ID" value="EYC12948.1"/>
    <property type="molecule type" value="Genomic_DNA"/>
</dbReference>
<organism evidence="1 2">
    <name type="scientific">Ancylostoma ceylanicum</name>
    <dbReference type="NCBI Taxonomy" id="53326"/>
    <lineage>
        <taxon>Eukaryota</taxon>
        <taxon>Metazoa</taxon>
        <taxon>Ecdysozoa</taxon>
        <taxon>Nematoda</taxon>
        <taxon>Chromadorea</taxon>
        <taxon>Rhabditida</taxon>
        <taxon>Rhabditina</taxon>
        <taxon>Rhabditomorpha</taxon>
        <taxon>Strongyloidea</taxon>
        <taxon>Ancylostomatidae</taxon>
        <taxon>Ancylostomatinae</taxon>
        <taxon>Ancylostoma</taxon>
    </lineage>
</organism>
<protein>
    <submittedName>
        <fullName evidence="1">Uncharacterized protein</fullName>
    </submittedName>
</protein>
<proteinExistence type="predicted"/>
<dbReference type="STRING" id="53326.A0A016UEB8"/>
<gene>
    <name evidence="1" type="primary">Acey_s0045.g1174</name>
    <name evidence="1" type="ORF">Y032_0045g1174</name>
</gene>
<dbReference type="AlphaFoldDB" id="A0A016UEB8"/>
<evidence type="ECO:0000313" key="2">
    <source>
        <dbReference type="Proteomes" id="UP000024635"/>
    </source>
</evidence>
<dbReference type="OrthoDB" id="5865326at2759"/>
<sequence>MTTDGSEVKIYLEAVQLEQVQEFKYLGSLVEEKKVAATAEVNSRIGKASTAFASLKWCVWKKNGIALTTKMRLFQTIVMPILLYGSETWTLVKLNLNKRDVSVRSS</sequence>
<name>A0A016UEB8_9BILA</name>
<comment type="caution">
    <text evidence="1">The sequence shown here is derived from an EMBL/GenBank/DDBJ whole genome shotgun (WGS) entry which is preliminary data.</text>
</comment>
<reference evidence="2" key="1">
    <citation type="journal article" date="2015" name="Nat. Genet.">
        <title>The genome and transcriptome of the zoonotic hookworm Ancylostoma ceylanicum identify infection-specific gene families.</title>
        <authorList>
            <person name="Schwarz E.M."/>
            <person name="Hu Y."/>
            <person name="Antoshechkin I."/>
            <person name="Miller M.M."/>
            <person name="Sternberg P.W."/>
            <person name="Aroian R.V."/>
        </authorList>
    </citation>
    <scope>NUCLEOTIDE SEQUENCE</scope>
    <source>
        <strain evidence="2">HY135</strain>
    </source>
</reference>
<keyword evidence="2" id="KW-1185">Reference proteome</keyword>
<accession>A0A016UEB8</accession>
<dbReference type="Proteomes" id="UP000024635">
    <property type="component" value="Unassembled WGS sequence"/>
</dbReference>
<evidence type="ECO:0000313" key="1">
    <source>
        <dbReference type="EMBL" id="EYC12948.1"/>
    </source>
</evidence>
<dbReference type="PANTHER" id="PTHR47027">
    <property type="entry name" value="REVERSE TRANSCRIPTASE DOMAIN-CONTAINING PROTEIN"/>
    <property type="match status" value="1"/>
</dbReference>